<feature type="transmembrane region" description="Helical" evidence="1">
    <location>
        <begin position="46"/>
        <end position="69"/>
    </location>
</feature>
<protein>
    <submittedName>
        <fullName evidence="2">TIGR00341 family protein</fullName>
    </submittedName>
</protein>
<evidence type="ECO:0000313" key="2">
    <source>
        <dbReference type="EMBL" id="OGD66884.1"/>
    </source>
</evidence>
<dbReference type="Pfam" id="PF04087">
    <property type="entry name" value="DUF389"/>
    <property type="match status" value="1"/>
</dbReference>
<keyword evidence="1" id="KW-1133">Transmembrane helix</keyword>
<dbReference type="Proteomes" id="UP000179003">
    <property type="component" value="Unassembled WGS sequence"/>
</dbReference>
<feature type="transmembrane region" description="Helical" evidence="1">
    <location>
        <begin position="175"/>
        <end position="200"/>
    </location>
</feature>
<organism evidence="2 3">
    <name type="scientific">Candidatus Campbellbacteria bacterium RIFOXYC2_FULL_35_25</name>
    <dbReference type="NCBI Taxonomy" id="1797582"/>
    <lineage>
        <taxon>Bacteria</taxon>
        <taxon>Candidatus Campbelliibacteriota</taxon>
    </lineage>
</organism>
<dbReference type="PANTHER" id="PTHR20992:SF9">
    <property type="entry name" value="AT15442P-RELATED"/>
    <property type="match status" value="1"/>
</dbReference>
<name>A0A1F5EI51_9BACT</name>
<accession>A0A1F5EI51</accession>
<feature type="transmembrane region" description="Helical" evidence="1">
    <location>
        <begin position="142"/>
        <end position="163"/>
    </location>
</feature>
<evidence type="ECO:0000313" key="3">
    <source>
        <dbReference type="Proteomes" id="UP000179003"/>
    </source>
</evidence>
<dbReference type="InterPro" id="IPR005240">
    <property type="entry name" value="DUF389"/>
</dbReference>
<dbReference type="PANTHER" id="PTHR20992">
    <property type="entry name" value="AT15442P-RELATED"/>
    <property type="match status" value="1"/>
</dbReference>
<dbReference type="STRING" id="1797582.A2442_03305"/>
<keyword evidence="1" id="KW-0812">Transmembrane</keyword>
<feature type="transmembrane region" description="Helical" evidence="1">
    <location>
        <begin position="23"/>
        <end position="40"/>
    </location>
</feature>
<keyword evidence="1" id="KW-0472">Membrane</keyword>
<feature type="transmembrane region" description="Helical" evidence="1">
    <location>
        <begin position="81"/>
        <end position="105"/>
    </location>
</feature>
<reference evidence="2 3" key="1">
    <citation type="journal article" date="2016" name="Nat. Commun.">
        <title>Thousands of microbial genomes shed light on interconnected biogeochemical processes in an aquifer system.</title>
        <authorList>
            <person name="Anantharaman K."/>
            <person name="Brown C.T."/>
            <person name="Hug L.A."/>
            <person name="Sharon I."/>
            <person name="Castelle C.J."/>
            <person name="Probst A.J."/>
            <person name="Thomas B.C."/>
            <person name="Singh A."/>
            <person name="Wilkins M.J."/>
            <person name="Karaoz U."/>
            <person name="Brodie E.L."/>
            <person name="Williams K.H."/>
            <person name="Hubbard S.S."/>
            <person name="Banfield J.F."/>
        </authorList>
    </citation>
    <scope>NUCLEOTIDE SEQUENCE [LARGE SCALE GENOMIC DNA]</scope>
</reference>
<gene>
    <name evidence="2" type="ORF">A2442_03305</name>
</gene>
<dbReference type="NCBIfam" id="TIGR00341">
    <property type="entry name" value="TIGR00341 family protein"/>
    <property type="match status" value="1"/>
</dbReference>
<sequence>MTEKDKGNAVEHLICESTPRQDFFLLVILSVLMATFGLLINSVSIIIGSMLIAPILYPILGLSLGVVIADGKLITRSFYTLLKSVAFGIAGSAIITIFFSSNFQMNPEILARTQPSLIYGTVAMIAGLAASFALIKPQLSATLPGTAISVALIPPLAVTGIGVARFDWGMITNSFILFLINAIGIIFASMVVFSLMHLYVKRDVASKTIKKENLAIEKEQKDAEKEAKKDN</sequence>
<feature type="transmembrane region" description="Helical" evidence="1">
    <location>
        <begin position="117"/>
        <end position="135"/>
    </location>
</feature>
<dbReference type="AlphaFoldDB" id="A0A1F5EI51"/>
<proteinExistence type="predicted"/>
<dbReference type="EMBL" id="MFAE01000012">
    <property type="protein sequence ID" value="OGD66884.1"/>
    <property type="molecule type" value="Genomic_DNA"/>
</dbReference>
<evidence type="ECO:0000256" key="1">
    <source>
        <dbReference type="SAM" id="Phobius"/>
    </source>
</evidence>
<comment type="caution">
    <text evidence="2">The sequence shown here is derived from an EMBL/GenBank/DDBJ whole genome shotgun (WGS) entry which is preliminary data.</text>
</comment>